<evidence type="ECO:0000256" key="1">
    <source>
        <dbReference type="ARBA" id="ARBA00005234"/>
    </source>
</evidence>
<comment type="caution">
    <text evidence="5">The sequence shown here is derived from an EMBL/GenBank/DDBJ whole genome shotgun (WGS) entry which is preliminary data.</text>
</comment>
<dbReference type="Proteomes" id="UP000823388">
    <property type="component" value="Chromosome 8N"/>
</dbReference>
<keyword evidence="3" id="KW-0378">Hydrolase</keyword>
<dbReference type="GO" id="GO:0008234">
    <property type="term" value="F:cysteine-type peptidase activity"/>
    <property type="evidence" value="ECO:0007669"/>
    <property type="project" value="InterPro"/>
</dbReference>
<reference evidence="5" key="1">
    <citation type="submission" date="2020-05" db="EMBL/GenBank/DDBJ databases">
        <title>WGS assembly of Panicum virgatum.</title>
        <authorList>
            <person name="Lovell J.T."/>
            <person name="Jenkins J."/>
            <person name="Shu S."/>
            <person name="Juenger T.E."/>
            <person name="Schmutz J."/>
        </authorList>
    </citation>
    <scope>NUCLEOTIDE SEQUENCE</scope>
    <source>
        <strain evidence="5">AP13</strain>
    </source>
</reference>
<evidence type="ECO:0000313" key="6">
    <source>
        <dbReference type="Proteomes" id="UP000823388"/>
    </source>
</evidence>
<keyword evidence="6" id="KW-1185">Reference proteome</keyword>
<keyword evidence="2" id="KW-0645">Protease</keyword>
<name>A0A8T0P952_PANVG</name>
<dbReference type="PROSITE" id="PS50600">
    <property type="entry name" value="ULP_PROTEASE"/>
    <property type="match status" value="1"/>
</dbReference>
<dbReference type="GO" id="GO:0006508">
    <property type="term" value="P:proteolysis"/>
    <property type="evidence" value="ECO:0007669"/>
    <property type="project" value="UniProtKB-KW"/>
</dbReference>
<protein>
    <recommendedName>
        <fullName evidence="4">Ubiquitin-like protease family profile domain-containing protein</fullName>
    </recommendedName>
</protein>
<evidence type="ECO:0000313" key="5">
    <source>
        <dbReference type="EMBL" id="KAG2557405.1"/>
    </source>
</evidence>
<evidence type="ECO:0000256" key="3">
    <source>
        <dbReference type="ARBA" id="ARBA00022801"/>
    </source>
</evidence>
<dbReference type="Pfam" id="PF02902">
    <property type="entry name" value="Peptidase_C48"/>
    <property type="match status" value="1"/>
</dbReference>
<dbReference type="PANTHER" id="PTHR36479">
    <property type="entry name" value="ULP_PROTEASE DOMAIN-CONTAINING PROTEIN"/>
    <property type="match status" value="1"/>
</dbReference>
<dbReference type="InterPro" id="IPR038765">
    <property type="entry name" value="Papain-like_cys_pep_sf"/>
</dbReference>
<dbReference type="InterPro" id="IPR003653">
    <property type="entry name" value="Peptidase_C48_C"/>
</dbReference>
<dbReference type="EMBL" id="CM029052">
    <property type="protein sequence ID" value="KAG2557405.1"/>
    <property type="molecule type" value="Genomic_DNA"/>
</dbReference>
<dbReference type="Gene3D" id="3.40.395.10">
    <property type="entry name" value="Adenoviral Proteinase, Chain A"/>
    <property type="match status" value="1"/>
</dbReference>
<dbReference type="PANTHER" id="PTHR36479:SF10">
    <property type="entry name" value="UBIQUITIN-LIKE PROTEASE FAMILY PROFILE DOMAIN-CONTAINING PROTEIN"/>
    <property type="match status" value="1"/>
</dbReference>
<organism evidence="5 6">
    <name type="scientific">Panicum virgatum</name>
    <name type="common">Blackwell switchgrass</name>
    <dbReference type="NCBI Taxonomy" id="38727"/>
    <lineage>
        <taxon>Eukaryota</taxon>
        <taxon>Viridiplantae</taxon>
        <taxon>Streptophyta</taxon>
        <taxon>Embryophyta</taxon>
        <taxon>Tracheophyta</taxon>
        <taxon>Spermatophyta</taxon>
        <taxon>Magnoliopsida</taxon>
        <taxon>Liliopsida</taxon>
        <taxon>Poales</taxon>
        <taxon>Poaceae</taxon>
        <taxon>PACMAD clade</taxon>
        <taxon>Panicoideae</taxon>
        <taxon>Panicodae</taxon>
        <taxon>Paniceae</taxon>
        <taxon>Panicinae</taxon>
        <taxon>Panicum</taxon>
        <taxon>Panicum sect. Hiantes</taxon>
    </lineage>
</organism>
<evidence type="ECO:0000256" key="2">
    <source>
        <dbReference type="ARBA" id="ARBA00022670"/>
    </source>
</evidence>
<dbReference type="AlphaFoldDB" id="A0A8T0P952"/>
<feature type="domain" description="Ubiquitin-like protease family profile" evidence="4">
    <location>
        <begin position="31"/>
        <end position="211"/>
    </location>
</feature>
<sequence>MPFKCSKEVCKVYDAVCMFARRSTRQPIINYIFNFASLGHLADSVKPGGMLKNTVAEIGIYVINGKKKRGATRHVLPLHVSTFLQHNQSGMAAVTQVFKKETNHLDHKQLILFPVLQKLVQSDEHSGHYFLIVLNLRNKRFEVLDSMRNLENGKLAECCNKITNAIKSLWKIYYPDTKNPIDKYEIVDISIPKQTINHDCGFHMLMNAEYYDGCTVCNIQEGDMPRIRKILTHKWVTYDENDTDWEEMLNLEMTLKGMYAVSHIINSISVVSTRQLNTFPQSFFSI</sequence>
<comment type="similarity">
    <text evidence="1">Belongs to the peptidase C48 family.</text>
</comment>
<dbReference type="SUPFAM" id="SSF54001">
    <property type="entry name" value="Cysteine proteinases"/>
    <property type="match status" value="1"/>
</dbReference>
<accession>A0A8T0P952</accession>
<evidence type="ECO:0000259" key="4">
    <source>
        <dbReference type="PROSITE" id="PS50600"/>
    </source>
</evidence>
<gene>
    <name evidence="5" type="ORF">PVAP13_8NG254702</name>
</gene>
<proteinExistence type="inferred from homology"/>